<reference evidence="2" key="1">
    <citation type="submission" date="2022-03" db="EMBL/GenBank/DDBJ databases">
        <title>Draft genome sequence of Aduncisulcus paluster, a free-living microaerophilic Fornicata.</title>
        <authorList>
            <person name="Yuyama I."/>
            <person name="Kume K."/>
            <person name="Tamura T."/>
            <person name="Inagaki Y."/>
            <person name="Hashimoto T."/>
        </authorList>
    </citation>
    <scope>NUCLEOTIDE SEQUENCE</scope>
    <source>
        <strain evidence="2">NY0171</strain>
    </source>
</reference>
<keyword evidence="3" id="KW-1185">Reference proteome</keyword>
<feature type="compositionally biased region" description="Acidic residues" evidence="1">
    <location>
        <begin position="184"/>
        <end position="194"/>
    </location>
</feature>
<feature type="region of interest" description="Disordered" evidence="1">
    <location>
        <begin position="184"/>
        <end position="232"/>
    </location>
</feature>
<dbReference type="Proteomes" id="UP001057375">
    <property type="component" value="Unassembled WGS sequence"/>
</dbReference>
<protein>
    <submittedName>
        <fullName evidence="2">Multi-domain containing protein</fullName>
    </submittedName>
</protein>
<dbReference type="Gene3D" id="3.40.50.300">
    <property type="entry name" value="P-loop containing nucleotide triphosphate hydrolases"/>
    <property type="match status" value="1"/>
</dbReference>
<gene>
    <name evidence="2" type="ORF">ADUPG1_008813</name>
</gene>
<comment type="caution">
    <text evidence="2">The sequence shown here is derived from an EMBL/GenBank/DDBJ whole genome shotgun (WGS) entry which is preliminary data.</text>
</comment>
<proteinExistence type="predicted"/>
<name>A0ABQ5KXF5_9EUKA</name>
<dbReference type="InterPro" id="IPR027417">
    <property type="entry name" value="P-loop_NTPase"/>
</dbReference>
<accession>A0ABQ5KXF5</accession>
<organism evidence="2 3">
    <name type="scientific">Aduncisulcus paluster</name>
    <dbReference type="NCBI Taxonomy" id="2918883"/>
    <lineage>
        <taxon>Eukaryota</taxon>
        <taxon>Metamonada</taxon>
        <taxon>Carpediemonas-like organisms</taxon>
        <taxon>Aduncisulcus</taxon>
    </lineage>
</organism>
<evidence type="ECO:0000313" key="3">
    <source>
        <dbReference type="Proteomes" id="UP001057375"/>
    </source>
</evidence>
<feature type="compositionally biased region" description="Acidic residues" evidence="1">
    <location>
        <begin position="203"/>
        <end position="214"/>
    </location>
</feature>
<evidence type="ECO:0000313" key="2">
    <source>
        <dbReference type="EMBL" id="GKT35710.1"/>
    </source>
</evidence>
<evidence type="ECO:0000256" key="1">
    <source>
        <dbReference type="SAM" id="MobiDB-lite"/>
    </source>
</evidence>
<dbReference type="EMBL" id="BQXS01011048">
    <property type="protein sequence ID" value="GKT35710.1"/>
    <property type="molecule type" value="Genomic_DNA"/>
</dbReference>
<sequence>MCDSTLLSDRYQEYSMYMLSLSHMISLELPSVNIISKIDIGFPKSGDRERSERFRSLCDVLFPPQEVYEDDLYDFEEDQEDDDEHRSSAHSYNKFKHDKLGAIVRNTMAEFSLVSFIPFSLFSSKSHILVLSLCDKSLGYLLGLLGDKKGEEMEYLWENVQSECQYLGECGGYGLQDFLLIDGEEEEQGEEGDGEDKGKAAEILEEGEEQEERETDSLLSKHTGWAGDDDGF</sequence>